<reference evidence="1 2" key="1">
    <citation type="journal article" date="2019" name="Nat. Ecol. Evol.">
        <title>Megaphylogeny resolves global patterns of mushroom evolution.</title>
        <authorList>
            <person name="Varga T."/>
            <person name="Krizsan K."/>
            <person name="Foldi C."/>
            <person name="Dima B."/>
            <person name="Sanchez-Garcia M."/>
            <person name="Sanchez-Ramirez S."/>
            <person name="Szollosi G.J."/>
            <person name="Szarkandi J.G."/>
            <person name="Papp V."/>
            <person name="Albert L."/>
            <person name="Andreopoulos W."/>
            <person name="Angelini C."/>
            <person name="Antonin V."/>
            <person name="Barry K.W."/>
            <person name="Bougher N.L."/>
            <person name="Buchanan P."/>
            <person name="Buyck B."/>
            <person name="Bense V."/>
            <person name="Catcheside P."/>
            <person name="Chovatia M."/>
            <person name="Cooper J."/>
            <person name="Damon W."/>
            <person name="Desjardin D."/>
            <person name="Finy P."/>
            <person name="Geml J."/>
            <person name="Haridas S."/>
            <person name="Hughes K."/>
            <person name="Justo A."/>
            <person name="Karasinski D."/>
            <person name="Kautmanova I."/>
            <person name="Kiss B."/>
            <person name="Kocsube S."/>
            <person name="Kotiranta H."/>
            <person name="LaButti K.M."/>
            <person name="Lechner B.E."/>
            <person name="Liimatainen K."/>
            <person name="Lipzen A."/>
            <person name="Lukacs Z."/>
            <person name="Mihaltcheva S."/>
            <person name="Morgado L.N."/>
            <person name="Niskanen T."/>
            <person name="Noordeloos M.E."/>
            <person name="Ohm R.A."/>
            <person name="Ortiz-Santana B."/>
            <person name="Ovrebo C."/>
            <person name="Racz N."/>
            <person name="Riley R."/>
            <person name="Savchenko A."/>
            <person name="Shiryaev A."/>
            <person name="Soop K."/>
            <person name="Spirin V."/>
            <person name="Szebenyi C."/>
            <person name="Tomsovsky M."/>
            <person name="Tulloss R.E."/>
            <person name="Uehling J."/>
            <person name="Grigoriev I.V."/>
            <person name="Vagvolgyi C."/>
            <person name="Papp T."/>
            <person name="Martin F.M."/>
            <person name="Miettinen O."/>
            <person name="Hibbett D.S."/>
            <person name="Nagy L.G."/>
        </authorList>
    </citation>
    <scope>NUCLEOTIDE SEQUENCE [LARGE SCALE GENOMIC DNA]</scope>
    <source>
        <strain evidence="1 2">NL-1719</strain>
    </source>
</reference>
<organism evidence="1 2">
    <name type="scientific">Pluteus cervinus</name>
    <dbReference type="NCBI Taxonomy" id="181527"/>
    <lineage>
        <taxon>Eukaryota</taxon>
        <taxon>Fungi</taxon>
        <taxon>Dikarya</taxon>
        <taxon>Basidiomycota</taxon>
        <taxon>Agaricomycotina</taxon>
        <taxon>Agaricomycetes</taxon>
        <taxon>Agaricomycetidae</taxon>
        <taxon>Agaricales</taxon>
        <taxon>Pluteineae</taxon>
        <taxon>Pluteaceae</taxon>
        <taxon>Pluteus</taxon>
    </lineage>
</organism>
<evidence type="ECO:0000313" key="1">
    <source>
        <dbReference type="EMBL" id="TFK67187.1"/>
    </source>
</evidence>
<sequence>MVHLLNRTPLAAIEFNDDNGKHLRVFCQSPQGDIIEVLYDQKGGWKGPSKYVVGRGKLNTGIAAISSPDGKHIRVYFLDEHYRIVERVYKGHSGGLLGGVSDSNPWTDGPLTGKFHAAPYSRLGAICLDKGEQLRVFFQDKSNKLKELIYKENQGWKESTSKLPTALAGTSIAAAHNPDHEYRGQMWLYFQSPELKLQEISNNGKDDNWKEGSFKSNKVYPPTCGIAVIMGCNPIKIAVVAVDENNMLVETRFDNGWKSTIDIRESTITDSDVALISLENSKGSHVQSATSAEKIDLRLFFQPAGSNIGEMVSEDGSHWKLTHENVF</sequence>
<dbReference type="Proteomes" id="UP000308600">
    <property type="component" value="Unassembled WGS sequence"/>
</dbReference>
<name>A0ACD3ANW1_9AGAR</name>
<gene>
    <name evidence="1" type="ORF">BDN72DRAFT_843360</name>
</gene>
<accession>A0ACD3ANW1</accession>
<evidence type="ECO:0000313" key="2">
    <source>
        <dbReference type="Proteomes" id="UP000308600"/>
    </source>
</evidence>
<proteinExistence type="predicted"/>
<protein>
    <submittedName>
        <fullName evidence="1">Fucose-specific lectin</fullName>
    </submittedName>
</protein>
<dbReference type="EMBL" id="ML208382">
    <property type="protein sequence ID" value="TFK67187.1"/>
    <property type="molecule type" value="Genomic_DNA"/>
</dbReference>
<keyword evidence="2" id="KW-1185">Reference proteome</keyword>